<proteinExistence type="predicted"/>
<accession>A0ABR8ENZ2</accession>
<dbReference type="PANTHER" id="PTHR34849">
    <property type="entry name" value="SSL5025 PROTEIN"/>
    <property type="match status" value="1"/>
</dbReference>
<evidence type="ECO:0000313" key="2">
    <source>
        <dbReference type="Proteomes" id="UP000641954"/>
    </source>
</evidence>
<dbReference type="Proteomes" id="UP000641954">
    <property type="component" value="Unassembled WGS sequence"/>
</dbReference>
<gene>
    <name evidence="1" type="ORF">H6G72_26535</name>
</gene>
<name>A0ABR8ENZ2_9CYAN</name>
<dbReference type="Gene3D" id="1.10.10.10">
    <property type="entry name" value="Winged helix-like DNA-binding domain superfamily/Winged helix DNA-binding domain"/>
    <property type="match status" value="1"/>
</dbReference>
<dbReference type="InterPro" id="IPR009057">
    <property type="entry name" value="Homeodomain-like_sf"/>
</dbReference>
<organism evidence="1 2">
    <name type="scientific">Planktothricoides raciborskii FACHB-1370</name>
    <dbReference type="NCBI Taxonomy" id="2949576"/>
    <lineage>
        <taxon>Bacteria</taxon>
        <taxon>Bacillati</taxon>
        <taxon>Cyanobacteriota</taxon>
        <taxon>Cyanophyceae</taxon>
        <taxon>Oscillatoriophycideae</taxon>
        <taxon>Oscillatoriales</taxon>
        <taxon>Oscillatoriaceae</taxon>
        <taxon>Planktothricoides</taxon>
    </lineage>
</organism>
<dbReference type="RefSeq" id="WP_190880488.1">
    <property type="nucleotide sequence ID" value="NZ_JACJSK010000066.1"/>
</dbReference>
<dbReference type="InterPro" id="IPR036388">
    <property type="entry name" value="WH-like_DNA-bd_sf"/>
</dbReference>
<sequence>MKTAAPVIHSDPDILGGTPVFVGTRVPMKTLLDYLEAGDPLDEFLDHFPSVSREQAIGALELDYLAAFDIYSYDSRTSFTISQATFS</sequence>
<dbReference type="EMBL" id="JACJSK010000066">
    <property type="protein sequence ID" value="MBD2547321.1"/>
    <property type="molecule type" value="Genomic_DNA"/>
</dbReference>
<dbReference type="SUPFAM" id="SSF46689">
    <property type="entry name" value="Homeodomain-like"/>
    <property type="match status" value="1"/>
</dbReference>
<evidence type="ECO:0000313" key="1">
    <source>
        <dbReference type="EMBL" id="MBD2547321.1"/>
    </source>
</evidence>
<keyword evidence="2" id="KW-1185">Reference proteome</keyword>
<protein>
    <submittedName>
        <fullName evidence="1">DUF433 domain-containing protein</fullName>
    </submittedName>
</protein>
<dbReference type="InterPro" id="IPR007367">
    <property type="entry name" value="DUF433"/>
</dbReference>
<comment type="caution">
    <text evidence="1">The sequence shown here is derived from an EMBL/GenBank/DDBJ whole genome shotgun (WGS) entry which is preliminary data.</text>
</comment>
<dbReference type="Pfam" id="PF04255">
    <property type="entry name" value="DUF433"/>
    <property type="match status" value="1"/>
</dbReference>
<dbReference type="PANTHER" id="PTHR34849:SF3">
    <property type="entry name" value="SSR2962 PROTEIN"/>
    <property type="match status" value="1"/>
</dbReference>
<reference evidence="1 2" key="1">
    <citation type="journal article" date="2020" name="ISME J.">
        <title>Comparative genomics reveals insights into cyanobacterial evolution and habitat adaptation.</title>
        <authorList>
            <person name="Chen M.Y."/>
            <person name="Teng W.K."/>
            <person name="Zhao L."/>
            <person name="Hu C.X."/>
            <person name="Zhou Y.K."/>
            <person name="Han B.P."/>
            <person name="Song L.R."/>
            <person name="Shu W.S."/>
        </authorList>
    </citation>
    <scope>NUCLEOTIDE SEQUENCE [LARGE SCALE GENOMIC DNA]</scope>
    <source>
        <strain evidence="1 2">FACHB-1370</strain>
    </source>
</reference>